<dbReference type="Pfam" id="PF00266">
    <property type="entry name" value="Aminotran_5"/>
    <property type="match status" value="1"/>
</dbReference>
<dbReference type="InterPro" id="IPR015424">
    <property type="entry name" value="PyrdxlP-dep_Trfase"/>
</dbReference>
<dbReference type="InterPro" id="IPR000192">
    <property type="entry name" value="Aminotrans_V_dom"/>
</dbReference>
<keyword evidence="2" id="KW-0663">Pyridoxal phosphate</keyword>
<comment type="caution">
    <text evidence="4">The sequence shown here is derived from an EMBL/GenBank/DDBJ whole genome shotgun (WGS) entry which is preliminary data.</text>
</comment>
<dbReference type="SUPFAM" id="SSF53383">
    <property type="entry name" value="PLP-dependent transferases"/>
    <property type="match status" value="1"/>
</dbReference>
<dbReference type="EMBL" id="JAJEKE010000005">
    <property type="protein sequence ID" value="MCQ1529495.1"/>
    <property type="molecule type" value="Genomic_DNA"/>
</dbReference>
<name>A0ABT1NE14_9FIRM</name>
<dbReference type="GO" id="GO:0008483">
    <property type="term" value="F:transaminase activity"/>
    <property type="evidence" value="ECO:0007669"/>
    <property type="project" value="UniProtKB-KW"/>
</dbReference>
<dbReference type="PANTHER" id="PTHR43586:SF8">
    <property type="entry name" value="CYSTEINE DESULFURASE 1, CHLOROPLASTIC"/>
    <property type="match status" value="1"/>
</dbReference>
<sequence>MAKVYENIFSEELTKQIRDRFYFVDKDDFTDKRVYFENSGGSLRLKSVVEASSYVMRFPESSTRPNKAAKFLLETINGGKDDFKKFINASKGSIVTNFTASRVLFNITEAILCNAPGSNVVTTCLDHPGSYDSAKYYCNKYNKEFRECKANPVTGGIDVSEVLDKVDKDTCLLSMIYTSNITGAAMDVEAIISEVRKVNPSVYILLDAVQRAPHGVIDFDKLQLDGVVVAPYKFFGNRGIGLGFVSERVASFPHEKITGKSPDVWELGSADASDFASFSKIIEYLCFLGSHFTDSKDKRTLIATAMHKIEFQEKFLLYSLLEGTPNAKGLRYIDGVTVHFDTEDLASKDLIIAISFDSMDCSSAVRLYDKENYIVFERLASSPYSKRMMDAFGLEGIIRVSPMHFNDLEEIEGFLIASEKIAKNKYV</sequence>
<proteinExistence type="predicted"/>
<keyword evidence="4" id="KW-0808">Transferase</keyword>
<dbReference type="Gene3D" id="3.40.640.10">
    <property type="entry name" value="Type I PLP-dependent aspartate aminotransferase-like (Major domain)"/>
    <property type="match status" value="1"/>
</dbReference>
<dbReference type="Proteomes" id="UP001651880">
    <property type="component" value="Unassembled WGS sequence"/>
</dbReference>
<accession>A0ABT1NE14</accession>
<dbReference type="RefSeq" id="WP_255227011.1">
    <property type="nucleotide sequence ID" value="NZ_JAJEKE010000005.1"/>
</dbReference>
<evidence type="ECO:0000256" key="2">
    <source>
        <dbReference type="ARBA" id="ARBA00022898"/>
    </source>
</evidence>
<organism evidence="4 5">
    <name type="scientific">Lutispora saccharofermentans</name>
    <dbReference type="NCBI Taxonomy" id="3024236"/>
    <lineage>
        <taxon>Bacteria</taxon>
        <taxon>Bacillati</taxon>
        <taxon>Bacillota</taxon>
        <taxon>Clostridia</taxon>
        <taxon>Lutisporales</taxon>
        <taxon>Lutisporaceae</taxon>
        <taxon>Lutispora</taxon>
    </lineage>
</organism>
<reference evidence="4 5" key="1">
    <citation type="submission" date="2021-10" db="EMBL/GenBank/DDBJ databases">
        <title>Lutispora strain m25 sp. nov., a thermophilic, non-spore-forming bacterium isolated from a lab-scale methanogenic bioreactor digesting anaerobic sludge.</title>
        <authorList>
            <person name="El Houari A."/>
            <person name="Mcdonald J."/>
        </authorList>
    </citation>
    <scope>NUCLEOTIDE SEQUENCE [LARGE SCALE GENOMIC DNA]</scope>
    <source>
        <strain evidence="5">m25</strain>
    </source>
</reference>
<dbReference type="PANTHER" id="PTHR43586">
    <property type="entry name" value="CYSTEINE DESULFURASE"/>
    <property type="match status" value="1"/>
</dbReference>
<dbReference type="Gene3D" id="3.90.1150.10">
    <property type="entry name" value="Aspartate Aminotransferase, domain 1"/>
    <property type="match status" value="1"/>
</dbReference>
<protein>
    <submittedName>
        <fullName evidence="4">Aminotransferase class V-fold PLP-dependent enzyme</fullName>
    </submittedName>
</protein>
<evidence type="ECO:0000313" key="4">
    <source>
        <dbReference type="EMBL" id="MCQ1529495.1"/>
    </source>
</evidence>
<evidence type="ECO:0000259" key="3">
    <source>
        <dbReference type="Pfam" id="PF00266"/>
    </source>
</evidence>
<gene>
    <name evidence="4" type="ORF">LJD61_08005</name>
</gene>
<evidence type="ECO:0000256" key="1">
    <source>
        <dbReference type="ARBA" id="ARBA00001933"/>
    </source>
</evidence>
<dbReference type="InterPro" id="IPR015422">
    <property type="entry name" value="PyrdxlP-dep_Trfase_small"/>
</dbReference>
<evidence type="ECO:0000313" key="5">
    <source>
        <dbReference type="Proteomes" id="UP001651880"/>
    </source>
</evidence>
<dbReference type="InterPro" id="IPR015421">
    <property type="entry name" value="PyrdxlP-dep_Trfase_major"/>
</dbReference>
<keyword evidence="4" id="KW-0032">Aminotransferase</keyword>
<feature type="domain" description="Aminotransferase class V" evidence="3">
    <location>
        <begin position="34"/>
        <end position="284"/>
    </location>
</feature>
<comment type="cofactor">
    <cofactor evidence="1">
        <name>pyridoxal 5'-phosphate</name>
        <dbReference type="ChEBI" id="CHEBI:597326"/>
    </cofactor>
</comment>
<keyword evidence="5" id="KW-1185">Reference proteome</keyword>